<sequence>MHRKPSKQSADLALCQYTYKPCSHPRSTKRNGALHLLCEFHRTKANRIQQAYAAKKRLRQMEAFAPASPTSTDTTWQAVPELTFSPDDLRAIEAMAFAEPSDHAAVLESVFRDFLSDPLDCYSL</sequence>
<dbReference type="KEGG" id="spar:SPRG_13597"/>
<evidence type="ECO:0000313" key="2">
    <source>
        <dbReference type="Proteomes" id="UP000030745"/>
    </source>
</evidence>
<name>A0A067BSS0_SAPPC</name>
<dbReference type="Proteomes" id="UP000030745">
    <property type="component" value="Unassembled WGS sequence"/>
</dbReference>
<dbReference type="AlphaFoldDB" id="A0A067BSS0"/>
<proteinExistence type="predicted"/>
<dbReference type="GeneID" id="24135466"/>
<keyword evidence="2" id="KW-1185">Reference proteome</keyword>
<dbReference type="OMA" id="FCEAHRK"/>
<accession>A0A067BSS0</accession>
<gene>
    <name evidence="1" type="ORF">SPRG_13597</name>
</gene>
<reference evidence="1 2" key="1">
    <citation type="journal article" date="2013" name="PLoS Genet.">
        <title>Distinctive expansion of potential virulence genes in the genome of the oomycete fish pathogen Saprolegnia parasitica.</title>
        <authorList>
            <person name="Jiang R.H."/>
            <person name="de Bruijn I."/>
            <person name="Haas B.J."/>
            <person name="Belmonte R."/>
            <person name="Lobach L."/>
            <person name="Christie J."/>
            <person name="van den Ackerveken G."/>
            <person name="Bottin A."/>
            <person name="Bulone V."/>
            <person name="Diaz-Moreno S.M."/>
            <person name="Dumas B."/>
            <person name="Fan L."/>
            <person name="Gaulin E."/>
            <person name="Govers F."/>
            <person name="Grenville-Briggs L.J."/>
            <person name="Horner N.R."/>
            <person name="Levin J.Z."/>
            <person name="Mammella M."/>
            <person name="Meijer H.J."/>
            <person name="Morris P."/>
            <person name="Nusbaum C."/>
            <person name="Oome S."/>
            <person name="Phillips A.J."/>
            <person name="van Rooyen D."/>
            <person name="Rzeszutek E."/>
            <person name="Saraiva M."/>
            <person name="Secombes C.J."/>
            <person name="Seidl M.F."/>
            <person name="Snel B."/>
            <person name="Stassen J.H."/>
            <person name="Sykes S."/>
            <person name="Tripathy S."/>
            <person name="van den Berg H."/>
            <person name="Vega-Arreguin J.C."/>
            <person name="Wawra S."/>
            <person name="Young S.K."/>
            <person name="Zeng Q."/>
            <person name="Dieguez-Uribeondo J."/>
            <person name="Russ C."/>
            <person name="Tyler B.M."/>
            <person name="van West P."/>
        </authorList>
    </citation>
    <scope>NUCLEOTIDE SEQUENCE [LARGE SCALE GENOMIC DNA]</scope>
    <source>
        <strain evidence="1 2">CBS 223.65</strain>
    </source>
</reference>
<organism evidence="1 2">
    <name type="scientific">Saprolegnia parasitica (strain CBS 223.65)</name>
    <dbReference type="NCBI Taxonomy" id="695850"/>
    <lineage>
        <taxon>Eukaryota</taxon>
        <taxon>Sar</taxon>
        <taxon>Stramenopiles</taxon>
        <taxon>Oomycota</taxon>
        <taxon>Saprolegniomycetes</taxon>
        <taxon>Saprolegniales</taxon>
        <taxon>Saprolegniaceae</taxon>
        <taxon>Saprolegnia</taxon>
    </lineage>
</organism>
<protein>
    <submittedName>
        <fullName evidence="1">Uncharacterized protein</fullName>
    </submittedName>
</protein>
<dbReference type="OrthoDB" id="67959at2759"/>
<evidence type="ECO:0000313" key="1">
    <source>
        <dbReference type="EMBL" id="KDO21298.1"/>
    </source>
</evidence>
<dbReference type="RefSeq" id="XP_012208040.1">
    <property type="nucleotide sequence ID" value="XM_012352650.1"/>
</dbReference>
<dbReference type="EMBL" id="KK583291">
    <property type="protein sequence ID" value="KDO21298.1"/>
    <property type="molecule type" value="Genomic_DNA"/>
</dbReference>
<dbReference type="VEuPathDB" id="FungiDB:SPRG_13597"/>